<dbReference type="EMBL" id="NGAF01000012">
    <property type="protein sequence ID" value="OXR42847.1"/>
    <property type="molecule type" value="Genomic_DNA"/>
</dbReference>
<accession>A0A231H1Z3</accession>
<evidence type="ECO:0000256" key="2">
    <source>
        <dbReference type="RuleBase" id="RU362080"/>
    </source>
</evidence>
<comment type="function">
    <text evidence="2">Antitoxin component of a type II toxin-antitoxin (TA) system.</text>
</comment>
<keyword evidence="4" id="KW-1185">Reference proteome</keyword>
<dbReference type="NCBIfam" id="TIGR01552">
    <property type="entry name" value="phd_fam"/>
    <property type="match status" value="1"/>
</dbReference>
<name>A0A231H1Z3_9NOCA</name>
<dbReference type="SUPFAM" id="SSF143120">
    <property type="entry name" value="YefM-like"/>
    <property type="match status" value="1"/>
</dbReference>
<sequence>MLCRYSMVGHLVRMYSLYMAESASERPAHIPTLSFTEARARFTEIVGRAEYAKVPTVITKRGRDVAVVMPIEALAYLLARLPGDTGRKTIAETVERLAEIGADTGLTHDQIIDAVREVREDDE</sequence>
<gene>
    <name evidence="3" type="ORF">B7C42_05185</name>
</gene>
<comment type="caution">
    <text evidence="3">The sequence shown here is derived from an EMBL/GenBank/DDBJ whole genome shotgun (WGS) entry which is preliminary data.</text>
</comment>
<dbReference type="InterPro" id="IPR036165">
    <property type="entry name" value="YefM-like_sf"/>
</dbReference>
<dbReference type="InterPro" id="IPR006442">
    <property type="entry name" value="Antitoxin_Phd/YefM"/>
</dbReference>
<organism evidence="3 4">
    <name type="scientific">Nocardia cerradoensis</name>
    <dbReference type="NCBI Taxonomy" id="85688"/>
    <lineage>
        <taxon>Bacteria</taxon>
        <taxon>Bacillati</taxon>
        <taxon>Actinomycetota</taxon>
        <taxon>Actinomycetes</taxon>
        <taxon>Mycobacteriales</taxon>
        <taxon>Nocardiaceae</taxon>
        <taxon>Nocardia</taxon>
    </lineage>
</organism>
<dbReference type="Gene3D" id="3.40.1620.10">
    <property type="entry name" value="YefM-like domain"/>
    <property type="match status" value="1"/>
</dbReference>
<proteinExistence type="inferred from homology"/>
<dbReference type="Proteomes" id="UP000215506">
    <property type="component" value="Unassembled WGS sequence"/>
</dbReference>
<evidence type="ECO:0000256" key="1">
    <source>
        <dbReference type="ARBA" id="ARBA00009981"/>
    </source>
</evidence>
<protein>
    <recommendedName>
        <fullName evidence="2">Antitoxin</fullName>
    </recommendedName>
</protein>
<comment type="similarity">
    <text evidence="1 2">Belongs to the phD/YefM antitoxin family.</text>
</comment>
<dbReference type="Pfam" id="PF02604">
    <property type="entry name" value="PhdYeFM_antitox"/>
    <property type="match status" value="1"/>
</dbReference>
<dbReference type="AlphaFoldDB" id="A0A231H1Z3"/>
<evidence type="ECO:0000313" key="4">
    <source>
        <dbReference type="Proteomes" id="UP000215506"/>
    </source>
</evidence>
<reference evidence="3 4" key="1">
    <citation type="submission" date="2017-07" db="EMBL/GenBank/DDBJ databases">
        <title>First draft Genome Sequence of Nocardia cerradoensis isolated from human infection.</title>
        <authorList>
            <person name="Carrasco G."/>
        </authorList>
    </citation>
    <scope>NUCLEOTIDE SEQUENCE [LARGE SCALE GENOMIC DNA]</scope>
    <source>
        <strain evidence="3 4">CNM20130759</strain>
    </source>
</reference>
<evidence type="ECO:0000313" key="3">
    <source>
        <dbReference type="EMBL" id="OXR42847.1"/>
    </source>
</evidence>